<organism evidence="2 3">
    <name type="scientific">Phytophthora cactorum</name>
    <dbReference type="NCBI Taxonomy" id="29920"/>
    <lineage>
        <taxon>Eukaryota</taxon>
        <taxon>Sar</taxon>
        <taxon>Stramenopiles</taxon>
        <taxon>Oomycota</taxon>
        <taxon>Peronosporomycetes</taxon>
        <taxon>Peronosporales</taxon>
        <taxon>Peronosporaceae</taxon>
        <taxon>Phytophthora</taxon>
    </lineage>
</organism>
<feature type="compositionally biased region" description="Low complexity" evidence="1">
    <location>
        <begin position="8"/>
        <end position="24"/>
    </location>
</feature>
<dbReference type="Proteomes" id="UP000760860">
    <property type="component" value="Unassembled WGS sequence"/>
</dbReference>
<name>A0A8T1GX40_9STRA</name>
<dbReference type="EMBL" id="RCMV01005705">
    <property type="protein sequence ID" value="KAG3183693.1"/>
    <property type="molecule type" value="Genomic_DNA"/>
</dbReference>
<proteinExistence type="predicted"/>
<evidence type="ECO:0000256" key="1">
    <source>
        <dbReference type="SAM" id="MobiDB-lite"/>
    </source>
</evidence>
<protein>
    <submittedName>
        <fullName evidence="2">Uncharacterized protein</fullName>
    </submittedName>
</protein>
<evidence type="ECO:0000313" key="2">
    <source>
        <dbReference type="EMBL" id="KAG3183693.1"/>
    </source>
</evidence>
<reference evidence="2" key="1">
    <citation type="submission" date="2018-05" db="EMBL/GenBank/DDBJ databases">
        <title>Effector identification in a new, highly contiguous assembly of the strawberry crown rot pathogen Phytophthora cactorum.</title>
        <authorList>
            <person name="Armitage A.D."/>
            <person name="Nellist C.F."/>
            <person name="Bates H."/>
            <person name="Vickerstaff R.J."/>
            <person name="Harrison R.J."/>
        </authorList>
    </citation>
    <scope>NUCLEOTIDE SEQUENCE</scope>
    <source>
        <strain evidence="2">P421</strain>
    </source>
</reference>
<sequence length="36" mass="3432">AGSGGYYGAPTPAAYGGAPETPAASGGPRYADDDDE</sequence>
<evidence type="ECO:0000313" key="3">
    <source>
        <dbReference type="Proteomes" id="UP000760860"/>
    </source>
</evidence>
<accession>A0A8T1GX40</accession>
<feature type="region of interest" description="Disordered" evidence="1">
    <location>
        <begin position="1"/>
        <end position="36"/>
    </location>
</feature>
<dbReference type="AlphaFoldDB" id="A0A8T1GX40"/>
<feature type="non-terminal residue" evidence="2">
    <location>
        <position position="1"/>
    </location>
</feature>
<gene>
    <name evidence="2" type="ORF">PC129_g25328</name>
</gene>
<comment type="caution">
    <text evidence="2">The sequence shown here is derived from an EMBL/GenBank/DDBJ whole genome shotgun (WGS) entry which is preliminary data.</text>
</comment>